<evidence type="ECO:0000256" key="1">
    <source>
        <dbReference type="SAM" id="MobiDB-lite"/>
    </source>
</evidence>
<feature type="region of interest" description="Disordered" evidence="1">
    <location>
        <begin position="151"/>
        <end position="211"/>
    </location>
</feature>
<feature type="compositionally biased region" description="Polar residues" evidence="1">
    <location>
        <begin position="462"/>
        <end position="494"/>
    </location>
</feature>
<dbReference type="Proteomes" id="UP000191342">
    <property type="component" value="Unassembled WGS sequence"/>
</dbReference>
<accession>A0A1V6TN63</accession>
<evidence type="ECO:0000313" key="3">
    <source>
        <dbReference type="Proteomes" id="UP000191342"/>
    </source>
</evidence>
<dbReference type="AlphaFoldDB" id="A0A1V6TN63"/>
<feature type="compositionally biased region" description="Low complexity" evidence="1">
    <location>
        <begin position="73"/>
        <end position="88"/>
    </location>
</feature>
<organism evidence="2 3">
    <name type="scientific">Penicillium flavigenum</name>
    <dbReference type="NCBI Taxonomy" id="254877"/>
    <lineage>
        <taxon>Eukaryota</taxon>
        <taxon>Fungi</taxon>
        <taxon>Dikarya</taxon>
        <taxon>Ascomycota</taxon>
        <taxon>Pezizomycotina</taxon>
        <taxon>Eurotiomycetes</taxon>
        <taxon>Eurotiomycetidae</taxon>
        <taxon>Eurotiales</taxon>
        <taxon>Aspergillaceae</taxon>
        <taxon>Penicillium</taxon>
    </lineage>
</organism>
<feature type="compositionally biased region" description="Polar residues" evidence="1">
    <location>
        <begin position="36"/>
        <end position="65"/>
    </location>
</feature>
<evidence type="ECO:0000313" key="2">
    <source>
        <dbReference type="EMBL" id="OQE27013.1"/>
    </source>
</evidence>
<sequence>MDNVNERAMREHWDGSLLGRQFWQDATRCGDELARNETQALTVPSPTQSPSKDPAQTTVTSSPEQSPKKTKSRLQLSRLASLNNLRLRNTAHPSPTGTETTNSPGKSPGKSEKSSKKRSLRLPKLPSFKSLSLKRRGAILASTEGIVEVQKPTRPSILSPSTFLPPDSPLPPIPPPPRPAFRSLYKGPSAPNLDIAPPDPSEDSHPFPRAPNQLSVISFQEWLERESDSRPETVPTPHPARSSRISLLAHLNNGGNWDDIPRTKSVLELNMFFDVRKVSPESLVDPNDDQNIDKSAVTEEVMVDKAMMTGSNIKSSVKNKIAMVDKATMTDFDIESSATHKATTAELDIKGSATENLPTDKGNAETDVNMESATKELTTGDHLATDKATENDGITKSVEATTAELDIKGSATDNMPADKGTAETDVNMESATKVPTIGGHLATDKTAAKNDDTTKSVGTDKPISNKSAAEQTTIEQAGMNTKCATENETSNDNPATDGFMMDLDSESSVTISLGTDTKNAKDKAAVHDSDLDGPSAMSEEDAAEPEDEIQITLLTLEQMRPLTQFRNLRVLKLVGMMKSYQPVIWQVVWLNPRLITLDLEMAVGLDIENPVGPSSWKPITKGWVMNVKSWAPPVYYGQGDGEISTKIGYGEYLDKYCIEKAKVLARSTGFPVPPYLPVKHLTLTGFAVDGDAFAMWFRNLEEVHFKKDCIDCGFWLSRAQRDVRVRHSDQFGVARGEAGPSGASSIEFGEETLAELTAAVEGLRA</sequence>
<feature type="region of interest" description="Disordered" evidence="1">
    <location>
        <begin position="516"/>
        <end position="545"/>
    </location>
</feature>
<comment type="caution">
    <text evidence="2">The sequence shown here is derived from an EMBL/GenBank/DDBJ whole genome shotgun (WGS) entry which is preliminary data.</text>
</comment>
<proteinExistence type="predicted"/>
<feature type="region of interest" description="Disordered" evidence="1">
    <location>
        <begin position="444"/>
        <end position="500"/>
    </location>
</feature>
<protein>
    <submittedName>
        <fullName evidence="2">Uncharacterized protein</fullName>
    </submittedName>
</protein>
<gene>
    <name evidence="2" type="ORF">PENFLA_c006G07250</name>
</gene>
<reference evidence="3" key="1">
    <citation type="journal article" date="2017" name="Nat. Microbiol.">
        <title>Global analysis of biosynthetic gene clusters reveals vast potential of secondary metabolite production in Penicillium species.</title>
        <authorList>
            <person name="Nielsen J.C."/>
            <person name="Grijseels S."/>
            <person name="Prigent S."/>
            <person name="Ji B."/>
            <person name="Dainat J."/>
            <person name="Nielsen K.F."/>
            <person name="Frisvad J.C."/>
            <person name="Workman M."/>
            <person name="Nielsen J."/>
        </authorList>
    </citation>
    <scope>NUCLEOTIDE SEQUENCE [LARGE SCALE GENOMIC DNA]</scope>
    <source>
        <strain evidence="3">IBT 14082</strain>
    </source>
</reference>
<keyword evidence="3" id="KW-1185">Reference proteome</keyword>
<dbReference type="EMBL" id="MLQL01000006">
    <property type="protein sequence ID" value="OQE27013.1"/>
    <property type="molecule type" value="Genomic_DNA"/>
</dbReference>
<name>A0A1V6TN63_9EURO</name>
<dbReference type="OrthoDB" id="5368934at2759"/>
<feature type="compositionally biased region" description="Pro residues" evidence="1">
    <location>
        <begin position="166"/>
        <end position="179"/>
    </location>
</feature>
<feature type="compositionally biased region" description="Basic and acidic residues" evidence="1">
    <location>
        <begin position="518"/>
        <end position="530"/>
    </location>
</feature>
<feature type="region of interest" description="Disordered" evidence="1">
    <location>
        <begin position="33"/>
        <end position="128"/>
    </location>
</feature>
<feature type="compositionally biased region" description="Basic and acidic residues" evidence="1">
    <location>
        <begin position="444"/>
        <end position="454"/>
    </location>
</feature>
<feature type="compositionally biased region" description="Polar residues" evidence="1">
    <location>
        <begin position="91"/>
        <end position="102"/>
    </location>
</feature>